<feature type="compositionally biased region" description="Pro residues" evidence="1">
    <location>
        <begin position="13"/>
        <end position="26"/>
    </location>
</feature>
<evidence type="ECO:0000313" key="3">
    <source>
        <dbReference type="Proteomes" id="UP000824681"/>
    </source>
</evidence>
<name>A0ABX8U6A5_9ACTN</name>
<proteinExistence type="predicted"/>
<protein>
    <submittedName>
        <fullName evidence="2">Uncharacterized protein</fullName>
    </submittedName>
</protein>
<evidence type="ECO:0000256" key="1">
    <source>
        <dbReference type="SAM" id="MobiDB-lite"/>
    </source>
</evidence>
<reference evidence="2 3" key="1">
    <citation type="journal article" date="2021" name="ACS Chem. Biol.">
        <title>Genomic-Led Discovery of a Novel Glycopeptide Antibiotic by Nonomuraea coxensis DSM 45129.</title>
        <authorList>
            <person name="Yushchuk O."/>
            <person name="Vior N.M."/>
            <person name="Andreo-Vidal A."/>
            <person name="Berini F."/>
            <person name="Ruckert C."/>
            <person name="Busche T."/>
            <person name="Binda E."/>
            <person name="Kalinowski J."/>
            <person name="Truman A.W."/>
            <person name="Marinelli F."/>
        </authorList>
    </citation>
    <scope>NUCLEOTIDE SEQUENCE [LARGE SCALE GENOMIC DNA]</scope>
    <source>
        <strain evidence="2 3">DSM 45129</strain>
    </source>
</reference>
<gene>
    <name evidence="2" type="ORF">Nocox_28440</name>
</gene>
<dbReference type="RefSeq" id="WP_157383469.1">
    <property type="nucleotide sequence ID" value="NZ_CP068985.1"/>
</dbReference>
<dbReference type="Proteomes" id="UP000824681">
    <property type="component" value="Chromosome"/>
</dbReference>
<accession>A0ABX8U6A5</accession>
<sequence length="50" mass="5400">MHDDPPPSTGDIPPGPGQPDDTPAPEPDPDTEPLHVRDLFTWCESDPPGR</sequence>
<feature type="region of interest" description="Disordered" evidence="1">
    <location>
        <begin position="1"/>
        <end position="34"/>
    </location>
</feature>
<evidence type="ECO:0000313" key="2">
    <source>
        <dbReference type="EMBL" id="QYC43277.1"/>
    </source>
</evidence>
<organism evidence="2 3">
    <name type="scientific">Nonomuraea coxensis DSM 45129</name>
    <dbReference type="NCBI Taxonomy" id="1122611"/>
    <lineage>
        <taxon>Bacteria</taxon>
        <taxon>Bacillati</taxon>
        <taxon>Actinomycetota</taxon>
        <taxon>Actinomycetes</taxon>
        <taxon>Streptosporangiales</taxon>
        <taxon>Streptosporangiaceae</taxon>
        <taxon>Nonomuraea</taxon>
    </lineage>
</organism>
<dbReference type="EMBL" id="CP068985">
    <property type="protein sequence ID" value="QYC43277.1"/>
    <property type="molecule type" value="Genomic_DNA"/>
</dbReference>
<keyword evidence="3" id="KW-1185">Reference proteome</keyword>